<evidence type="ECO:0000313" key="3">
    <source>
        <dbReference type="Proteomes" id="UP000197587"/>
    </source>
</evidence>
<dbReference type="EMBL" id="JASZ02000012">
    <property type="protein sequence ID" value="OWK98227.1"/>
    <property type="molecule type" value="Genomic_DNA"/>
</dbReference>
<reference evidence="2 3" key="2">
    <citation type="submission" date="2017-05" db="EMBL/GenBank/DDBJ databases">
        <title>Genome of Chryseobacterium haifense.</title>
        <authorList>
            <person name="Newman J.D."/>
        </authorList>
    </citation>
    <scope>NUCLEOTIDE SEQUENCE [LARGE SCALE GENOMIC DNA]</scope>
    <source>
        <strain evidence="2 3">DSM 19056</strain>
    </source>
</reference>
<dbReference type="Proteomes" id="UP000197587">
    <property type="component" value="Unassembled WGS sequence"/>
</dbReference>
<dbReference type="Gene3D" id="3.40.30.10">
    <property type="entry name" value="Glutaredoxin"/>
    <property type="match status" value="1"/>
</dbReference>
<keyword evidence="3" id="KW-1185">Reference proteome</keyword>
<accession>A0A246B9M2</accession>
<protein>
    <submittedName>
        <fullName evidence="2">Thioredoxin family protein</fullName>
    </submittedName>
</protein>
<organism evidence="2 3">
    <name type="scientific">Kaistella haifensis DSM 19056</name>
    <dbReference type="NCBI Taxonomy" id="1450526"/>
    <lineage>
        <taxon>Bacteria</taxon>
        <taxon>Pseudomonadati</taxon>
        <taxon>Bacteroidota</taxon>
        <taxon>Flavobacteriia</taxon>
        <taxon>Flavobacteriales</taxon>
        <taxon>Weeksellaceae</taxon>
        <taxon>Chryseobacterium group</taxon>
        <taxon>Kaistella</taxon>
    </lineage>
</organism>
<reference evidence="2 3" key="1">
    <citation type="submission" date="2014-01" db="EMBL/GenBank/DDBJ databases">
        <authorList>
            <consortium name="Genome Consortium for Active Teaching"/>
            <person name="Sontag T.C."/>
            <person name="Newman J.D."/>
        </authorList>
    </citation>
    <scope>NUCLEOTIDE SEQUENCE [LARGE SCALE GENOMIC DNA]</scope>
    <source>
        <strain evidence="2 3">DSM 19056</strain>
    </source>
</reference>
<sequence length="165" mass="18924">MRNKKKMKIRDAILRLAILGSILLSGICFSQAKSYQFEAIGNLQESEKKDVVVFIHTNWCNYCKAMENTTFNNQKVADLIQQNFYFVILDAEEKRDISFAGKTFRYKPTGKDTGIHELAETLSGGKISYPSLIILNPQNEIIFQYDGFLKSSELLDILNKIKQEE</sequence>
<dbReference type="InterPro" id="IPR013766">
    <property type="entry name" value="Thioredoxin_domain"/>
</dbReference>
<comment type="caution">
    <text evidence="2">The sequence shown here is derived from an EMBL/GenBank/DDBJ whole genome shotgun (WGS) entry which is preliminary data.</text>
</comment>
<dbReference type="Pfam" id="PF13098">
    <property type="entry name" value="Thioredoxin_2"/>
    <property type="match status" value="1"/>
</dbReference>
<dbReference type="SUPFAM" id="SSF52833">
    <property type="entry name" value="Thioredoxin-like"/>
    <property type="match status" value="1"/>
</dbReference>
<dbReference type="InterPro" id="IPR012336">
    <property type="entry name" value="Thioredoxin-like_fold"/>
</dbReference>
<dbReference type="AlphaFoldDB" id="A0A246B9M2"/>
<proteinExistence type="predicted"/>
<gene>
    <name evidence="2" type="ORF">AP75_07455</name>
</gene>
<evidence type="ECO:0000313" key="2">
    <source>
        <dbReference type="EMBL" id="OWK98227.1"/>
    </source>
</evidence>
<dbReference type="InterPro" id="IPR036249">
    <property type="entry name" value="Thioredoxin-like_sf"/>
</dbReference>
<dbReference type="PROSITE" id="PS51352">
    <property type="entry name" value="THIOREDOXIN_2"/>
    <property type="match status" value="1"/>
</dbReference>
<feature type="domain" description="Thioredoxin" evidence="1">
    <location>
        <begin position="3"/>
        <end position="163"/>
    </location>
</feature>
<name>A0A246B9M2_9FLAO</name>
<evidence type="ECO:0000259" key="1">
    <source>
        <dbReference type="PROSITE" id="PS51352"/>
    </source>
</evidence>